<dbReference type="InterPro" id="IPR043502">
    <property type="entry name" value="DNA/RNA_pol_sf"/>
</dbReference>
<sequence length="259" mass="30865">MKINYEKTLFPSAFFQKKQYVGYIHEHSLVYLDTPMLFLRGVKMIKRNASKFYKKIAEEMIWTSLGFDERKQIMTQVTDTKQIVYDTILKYISQEHELDLFVLNAKYDPTNKPVSIRDFFNSKHVEKSQGNKMVMDFIAKRDEEGKEDLEPGRFYYYIITHPDSNVNIDRKMRLVSEFKDTDKIDKLYYFKNLKDICASFFAFATIKKRKLEIQINSKKLKQSKITESDEQENNSKKRKSEIQSTSKILKQPKITDYWA</sequence>
<evidence type="ECO:0000313" key="7">
    <source>
        <dbReference type="Proteomes" id="UP000266673"/>
    </source>
</evidence>
<evidence type="ECO:0000256" key="5">
    <source>
        <dbReference type="SAM" id="MobiDB-lite"/>
    </source>
</evidence>
<evidence type="ECO:0000256" key="1">
    <source>
        <dbReference type="ARBA" id="ARBA00012417"/>
    </source>
</evidence>
<dbReference type="EC" id="2.7.7.7" evidence="1"/>
<dbReference type="Proteomes" id="UP000266673">
    <property type="component" value="Unassembled WGS sequence"/>
</dbReference>
<dbReference type="GO" id="GO:0003887">
    <property type="term" value="F:DNA-directed DNA polymerase activity"/>
    <property type="evidence" value="ECO:0007669"/>
    <property type="project" value="UniProtKB-KW"/>
</dbReference>
<keyword evidence="3" id="KW-0548">Nucleotidyltransferase</keyword>
<evidence type="ECO:0000256" key="4">
    <source>
        <dbReference type="ARBA" id="ARBA00022932"/>
    </source>
</evidence>
<reference evidence="6 7" key="1">
    <citation type="submission" date="2018-06" db="EMBL/GenBank/DDBJ databases">
        <title>Comparative genomics reveals the genomic features of Rhizophagus irregularis, R. cerebriforme, R. diaphanum and Gigaspora rosea, and their symbiotic lifestyle signature.</title>
        <authorList>
            <person name="Morin E."/>
            <person name="San Clemente H."/>
            <person name="Chen E.C.H."/>
            <person name="De La Providencia I."/>
            <person name="Hainaut M."/>
            <person name="Kuo A."/>
            <person name="Kohler A."/>
            <person name="Murat C."/>
            <person name="Tang N."/>
            <person name="Roy S."/>
            <person name="Loubradou J."/>
            <person name="Henrissat B."/>
            <person name="Grigoriev I.V."/>
            <person name="Corradi N."/>
            <person name="Roux C."/>
            <person name="Martin F.M."/>
        </authorList>
    </citation>
    <scope>NUCLEOTIDE SEQUENCE [LARGE SCALE GENOMIC DNA]</scope>
    <source>
        <strain evidence="6 7">DAOM 194757</strain>
    </source>
</reference>
<accession>A0A397V514</accession>
<dbReference type="SUPFAM" id="SSF56672">
    <property type="entry name" value="DNA/RNA polymerases"/>
    <property type="match status" value="1"/>
</dbReference>
<evidence type="ECO:0000256" key="2">
    <source>
        <dbReference type="ARBA" id="ARBA00022679"/>
    </source>
</evidence>
<proteinExistence type="predicted"/>
<feature type="region of interest" description="Disordered" evidence="5">
    <location>
        <begin position="222"/>
        <end position="259"/>
    </location>
</feature>
<dbReference type="InterPro" id="IPR042087">
    <property type="entry name" value="DNA_pol_B_thumb"/>
</dbReference>
<keyword evidence="7" id="KW-1185">Reference proteome</keyword>
<evidence type="ECO:0000313" key="6">
    <source>
        <dbReference type="EMBL" id="RIB17505.1"/>
    </source>
</evidence>
<keyword evidence="4" id="KW-0239">DNA-directed DNA polymerase</keyword>
<keyword evidence="2" id="KW-0808">Transferase</keyword>
<organism evidence="6 7">
    <name type="scientific">Gigaspora rosea</name>
    <dbReference type="NCBI Taxonomy" id="44941"/>
    <lineage>
        <taxon>Eukaryota</taxon>
        <taxon>Fungi</taxon>
        <taxon>Fungi incertae sedis</taxon>
        <taxon>Mucoromycota</taxon>
        <taxon>Glomeromycotina</taxon>
        <taxon>Glomeromycetes</taxon>
        <taxon>Diversisporales</taxon>
        <taxon>Gigasporaceae</taxon>
        <taxon>Gigaspora</taxon>
    </lineage>
</organism>
<dbReference type="EMBL" id="QKWP01000601">
    <property type="protein sequence ID" value="RIB17505.1"/>
    <property type="molecule type" value="Genomic_DNA"/>
</dbReference>
<protein>
    <recommendedName>
        <fullName evidence="1">DNA-directed DNA polymerase</fullName>
        <ecNumber evidence="1">2.7.7.7</ecNumber>
    </recommendedName>
</protein>
<dbReference type="STRING" id="44941.A0A397V514"/>
<comment type="caution">
    <text evidence="6">The sequence shown here is derived from an EMBL/GenBank/DDBJ whole genome shotgun (WGS) entry which is preliminary data.</text>
</comment>
<evidence type="ECO:0000256" key="3">
    <source>
        <dbReference type="ARBA" id="ARBA00022695"/>
    </source>
</evidence>
<gene>
    <name evidence="6" type="ORF">C2G38_2187127</name>
</gene>
<name>A0A397V514_9GLOM</name>
<dbReference type="Gene3D" id="1.10.132.60">
    <property type="entry name" value="DNA polymerase family B, C-terminal domain"/>
    <property type="match status" value="1"/>
</dbReference>
<dbReference type="OrthoDB" id="2423209at2759"/>
<dbReference type="AlphaFoldDB" id="A0A397V514"/>